<dbReference type="Pfam" id="PF03737">
    <property type="entry name" value="RraA-like"/>
    <property type="match status" value="1"/>
</dbReference>
<dbReference type="HOGENOM" id="CLU_1155875_0_0_11"/>
<accession>D9W5X3</accession>
<dbReference type="EMBL" id="GG657754">
    <property type="protein sequence ID" value="EFL20329.1"/>
    <property type="molecule type" value="Genomic_DNA"/>
</dbReference>
<protein>
    <submittedName>
        <fullName evidence="3">Putative demethylmenaquinone methyltransferase</fullName>
    </submittedName>
</protein>
<proteinExistence type="predicted"/>
<dbReference type="GO" id="GO:0046872">
    <property type="term" value="F:metal ion binding"/>
    <property type="evidence" value="ECO:0007669"/>
    <property type="project" value="UniProtKB-KW"/>
</dbReference>
<feature type="compositionally biased region" description="Low complexity" evidence="2">
    <location>
        <begin position="216"/>
        <end position="233"/>
    </location>
</feature>
<feature type="region of interest" description="Disordered" evidence="2">
    <location>
        <begin position="1"/>
        <end position="48"/>
    </location>
</feature>
<dbReference type="Gene3D" id="3.50.30.40">
    <property type="entry name" value="Ribonuclease E inhibitor RraA/RraA-like"/>
    <property type="match status" value="1"/>
</dbReference>
<feature type="binding site" evidence="1">
    <location>
        <position position="35"/>
    </location>
    <ligand>
        <name>Mg(2+)</name>
        <dbReference type="ChEBI" id="CHEBI:18420"/>
    </ligand>
</feature>
<organism evidence="3 4">
    <name type="scientific">Streptomyces himastatinicus ATCC 53653</name>
    <dbReference type="NCBI Taxonomy" id="457427"/>
    <lineage>
        <taxon>Bacteria</taxon>
        <taxon>Bacillati</taxon>
        <taxon>Actinomycetota</taxon>
        <taxon>Actinomycetes</taxon>
        <taxon>Kitasatosporales</taxon>
        <taxon>Streptomycetaceae</taxon>
        <taxon>Streptomyces</taxon>
        <taxon>Streptomyces violaceusniger group</taxon>
    </lineage>
</organism>
<keyword evidence="3" id="KW-0489">Methyltransferase</keyword>
<dbReference type="InterPro" id="IPR005493">
    <property type="entry name" value="RraA/RraA-like"/>
</dbReference>
<keyword evidence="1" id="KW-0460">Magnesium</keyword>
<keyword evidence="3" id="KW-0808">Transferase</keyword>
<evidence type="ECO:0000256" key="2">
    <source>
        <dbReference type="SAM" id="MobiDB-lite"/>
    </source>
</evidence>
<dbReference type="Proteomes" id="UP000003963">
    <property type="component" value="Unassembled WGS sequence"/>
</dbReference>
<reference evidence="3 4" key="1">
    <citation type="submission" date="2009-02" db="EMBL/GenBank/DDBJ databases">
        <title>Annotation of Streptomyces hygroscopicus strain ATCC 53653.</title>
        <authorList>
            <consortium name="The Broad Institute Genome Sequencing Platform"/>
            <consortium name="Broad Institute Microbial Sequencing Center"/>
            <person name="Fischbach M."/>
            <person name="Godfrey P."/>
            <person name="Ward D."/>
            <person name="Young S."/>
            <person name="Zeng Q."/>
            <person name="Koehrsen M."/>
            <person name="Alvarado L."/>
            <person name="Berlin A.M."/>
            <person name="Bochicchio J."/>
            <person name="Borenstein D."/>
            <person name="Chapman S.B."/>
            <person name="Chen Z."/>
            <person name="Engels R."/>
            <person name="Freedman E."/>
            <person name="Gellesch M."/>
            <person name="Goldberg J."/>
            <person name="Griggs A."/>
            <person name="Gujja S."/>
            <person name="Heilman E.R."/>
            <person name="Heiman D.I."/>
            <person name="Hepburn T.A."/>
            <person name="Howarth C."/>
            <person name="Jen D."/>
            <person name="Larson L."/>
            <person name="Lewis B."/>
            <person name="Mehta T."/>
            <person name="Park D."/>
            <person name="Pearson M."/>
            <person name="Richards J."/>
            <person name="Roberts A."/>
            <person name="Saif S."/>
            <person name="Shea T.D."/>
            <person name="Shenoy N."/>
            <person name="Sisk P."/>
            <person name="Stolte C."/>
            <person name="Sykes S.N."/>
            <person name="Thomson T."/>
            <person name="Walk T."/>
            <person name="White J."/>
            <person name="Yandava C."/>
            <person name="Straight P."/>
            <person name="Clardy J."/>
            <person name="Hung D."/>
            <person name="Kolter R."/>
            <person name="Mekalanos J."/>
            <person name="Walker S."/>
            <person name="Walsh C.T."/>
            <person name="Wieland-Brown L.C."/>
            <person name="Haas B."/>
            <person name="Nusbaum C."/>
            <person name="Birren B."/>
        </authorList>
    </citation>
    <scope>NUCLEOTIDE SEQUENCE [LARGE SCALE GENOMIC DNA]</scope>
    <source>
        <strain evidence="3 4">ATCC 53653</strain>
    </source>
</reference>
<dbReference type="GO" id="GO:0032259">
    <property type="term" value="P:methylation"/>
    <property type="evidence" value="ECO:0007669"/>
    <property type="project" value="UniProtKB-KW"/>
</dbReference>
<keyword evidence="4" id="KW-1185">Reference proteome</keyword>
<evidence type="ECO:0000313" key="3">
    <source>
        <dbReference type="EMBL" id="EFL20329.1"/>
    </source>
</evidence>
<name>D9W5X3_9ACTN</name>
<dbReference type="RefSeq" id="WP_009712153.1">
    <property type="nucleotide sequence ID" value="NZ_GG657754.1"/>
</dbReference>
<dbReference type="STRING" id="457427.SSOG_00041"/>
<sequence>MTVWSGLTDAVANSETDDRTPSGISARPLPGAVTDTDALQDPRTGIPVHARGSTCLTTKKLDGTRGHRRVPVDIGGVRIEPGDVILGDANGVIALAPDTLAAVLHDAELSDRAEPGLLRRIVGAGYGGLHPSVTPGPSRPVAWVERQPVRQCRQERPVARAEPDVSFAELAFQGRDLVSANLSRIITLYPGDLVFTGTLPESARAAKPGGSPPPGSSCAAGSTESASSTRSSRVPGGITP</sequence>
<comment type="cofactor">
    <cofactor evidence="1">
        <name>Mg(2+)</name>
        <dbReference type="ChEBI" id="CHEBI:18420"/>
    </cofactor>
</comment>
<dbReference type="InterPro" id="IPR036704">
    <property type="entry name" value="RraA/RraA-like_sf"/>
</dbReference>
<dbReference type="AlphaFoldDB" id="D9W5X3"/>
<gene>
    <name evidence="3" type="ORF">SSOG_00041</name>
</gene>
<evidence type="ECO:0000256" key="1">
    <source>
        <dbReference type="PIRSR" id="PIRSR605493-1"/>
    </source>
</evidence>
<dbReference type="GO" id="GO:0008168">
    <property type="term" value="F:methyltransferase activity"/>
    <property type="evidence" value="ECO:0007669"/>
    <property type="project" value="UniProtKB-KW"/>
</dbReference>
<dbReference type="SUPFAM" id="SSF89562">
    <property type="entry name" value="RraA-like"/>
    <property type="match status" value="1"/>
</dbReference>
<feature type="region of interest" description="Disordered" evidence="2">
    <location>
        <begin position="202"/>
        <end position="240"/>
    </location>
</feature>
<evidence type="ECO:0000313" key="4">
    <source>
        <dbReference type="Proteomes" id="UP000003963"/>
    </source>
</evidence>
<keyword evidence="1" id="KW-0479">Metal-binding</keyword>